<evidence type="ECO:0000259" key="3">
    <source>
        <dbReference type="PROSITE" id="PS51767"/>
    </source>
</evidence>
<evidence type="ECO:0000256" key="2">
    <source>
        <dbReference type="PIRSR" id="PIRSR601461-2"/>
    </source>
</evidence>
<dbReference type="SUPFAM" id="SSF50630">
    <property type="entry name" value="Acid proteases"/>
    <property type="match status" value="1"/>
</dbReference>
<dbReference type="GO" id="GO:0006508">
    <property type="term" value="P:proteolysis"/>
    <property type="evidence" value="ECO:0007669"/>
    <property type="project" value="UniProtKB-KW"/>
</dbReference>
<dbReference type="Proteomes" id="UP000294933">
    <property type="component" value="Unassembled WGS sequence"/>
</dbReference>
<name>A0A4Y7PGK9_9AGAM</name>
<feature type="non-terminal residue" evidence="4">
    <location>
        <position position="1"/>
    </location>
</feature>
<comment type="similarity">
    <text evidence="1">Belongs to the peptidase A1 family.</text>
</comment>
<dbReference type="PROSITE" id="PS51767">
    <property type="entry name" value="PEPTIDASE_A1"/>
    <property type="match status" value="1"/>
</dbReference>
<keyword evidence="4" id="KW-0378">Hydrolase</keyword>
<evidence type="ECO:0000256" key="1">
    <source>
        <dbReference type="ARBA" id="ARBA00007447"/>
    </source>
</evidence>
<accession>A0A4Y7PGK9</accession>
<evidence type="ECO:0000313" key="5">
    <source>
        <dbReference type="Proteomes" id="UP000294933"/>
    </source>
</evidence>
<dbReference type="PRINTS" id="PR00792">
    <property type="entry name" value="PEPSIN"/>
</dbReference>
<sequence>KDASNPFNFTQYNGGATVIAYLASITVGGAEFQVQLDTGSSDLWLDTANLKPSGAQDTGLNGTLKYVDQSVAAGSIFISNATFGDFTVPQAFISAPGSNATHNIDTGLLGVGPPKLSLISTGLQSTAFNGATLLENIFAANPSEPNYITFQLSRSESTGTTSGGTFTIGELNSTLSAISSAPKLDIVSTERWITFMDGIIVNGKNVTGNSQFNMTGQGPTQTLADLDTGTSLALIPKVYADAIYSSVPGAFFFAAQNAYVLPCDTKIDLSFVFGGVAYPVHPIDTVNAFANGTAPVCFGAFTVPSENAGKPTEDFLLGDTFLRNVYSLFDYGSFISGTTPPFVQLLSTTDASAADAEFDSLSAQRNASITGTVPSTGGGAGSGG</sequence>
<dbReference type="InterPro" id="IPR001461">
    <property type="entry name" value="Aspartic_peptidase_A1"/>
</dbReference>
<dbReference type="InterPro" id="IPR033121">
    <property type="entry name" value="PEPTIDASE_A1"/>
</dbReference>
<dbReference type="STRING" id="50990.A0A4Y7PGK9"/>
<feature type="disulfide bond" evidence="2">
    <location>
        <begin position="263"/>
        <end position="297"/>
    </location>
</feature>
<dbReference type="EMBL" id="ML170501">
    <property type="protein sequence ID" value="TDL13669.1"/>
    <property type="molecule type" value="Genomic_DNA"/>
</dbReference>
<gene>
    <name evidence="4" type="ORF">BD410DRAFT_694080</name>
</gene>
<dbReference type="Gene3D" id="2.40.70.10">
    <property type="entry name" value="Acid Proteases"/>
    <property type="match status" value="2"/>
</dbReference>
<keyword evidence="5" id="KW-1185">Reference proteome</keyword>
<dbReference type="PANTHER" id="PTHR47966:SF57">
    <property type="entry name" value="PEPTIDASE A1 DOMAIN-CONTAINING PROTEIN"/>
    <property type="match status" value="1"/>
</dbReference>
<dbReference type="OrthoDB" id="771136at2759"/>
<reference evidence="4 5" key="1">
    <citation type="submission" date="2018-06" db="EMBL/GenBank/DDBJ databases">
        <title>A transcriptomic atlas of mushroom development highlights an independent origin of complex multicellularity.</title>
        <authorList>
            <consortium name="DOE Joint Genome Institute"/>
            <person name="Krizsan K."/>
            <person name="Almasi E."/>
            <person name="Merenyi Z."/>
            <person name="Sahu N."/>
            <person name="Viragh M."/>
            <person name="Koszo T."/>
            <person name="Mondo S."/>
            <person name="Kiss B."/>
            <person name="Balint B."/>
            <person name="Kues U."/>
            <person name="Barry K."/>
            <person name="Hegedus J.C."/>
            <person name="Henrissat B."/>
            <person name="Johnson J."/>
            <person name="Lipzen A."/>
            <person name="Ohm R."/>
            <person name="Nagy I."/>
            <person name="Pangilinan J."/>
            <person name="Yan J."/>
            <person name="Xiong Y."/>
            <person name="Grigoriev I.V."/>
            <person name="Hibbett D.S."/>
            <person name="Nagy L.G."/>
        </authorList>
    </citation>
    <scope>NUCLEOTIDE SEQUENCE [LARGE SCALE GENOMIC DNA]</scope>
    <source>
        <strain evidence="4 5">SZMC22713</strain>
    </source>
</reference>
<dbReference type="AlphaFoldDB" id="A0A4Y7PGK9"/>
<proteinExistence type="inferred from homology"/>
<evidence type="ECO:0000313" key="4">
    <source>
        <dbReference type="EMBL" id="TDL13669.1"/>
    </source>
</evidence>
<dbReference type="GO" id="GO:0004190">
    <property type="term" value="F:aspartic-type endopeptidase activity"/>
    <property type="evidence" value="ECO:0007669"/>
    <property type="project" value="InterPro"/>
</dbReference>
<keyword evidence="4" id="KW-0645">Protease</keyword>
<feature type="domain" description="Peptidase A1" evidence="3">
    <location>
        <begin position="21"/>
        <end position="339"/>
    </location>
</feature>
<feature type="non-terminal residue" evidence="4">
    <location>
        <position position="384"/>
    </location>
</feature>
<keyword evidence="2" id="KW-1015">Disulfide bond</keyword>
<dbReference type="PANTHER" id="PTHR47966">
    <property type="entry name" value="BETA-SITE APP-CLEAVING ENZYME, ISOFORM A-RELATED"/>
    <property type="match status" value="1"/>
</dbReference>
<organism evidence="4 5">
    <name type="scientific">Rickenella mellea</name>
    <dbReference type="NCBI Taxonomy" id="50990"/>
    <lineage>
        <taxon>Eukaryota</taxon>
        <taxon>Fungi</taxon>
        <taxon>Dikarya</taxon>
        <taxon>Basidiomycota</taxon>
        <taxon>Agaricomycotina</taxon>
        <taxon>Agaricomycetes</taxon>
        <taxon>Hymenochaetales</taxon>
        <taxon>Rickenellaceae</taxon>
        <taxon>Rickenella</taxon>
    </lineage>
</organism>
<protein>
    <submittedName>
        <fullName evidence="4">Acid protease</fullName>
    </submittedName>
</protein>
<dbReference type="Pfam" id="PF00026">
    <property type="entry name" value="Asp"/>
    <property type="match status" value="1"/>
</dbReference>
<dbReference type="InterPro" id="IPR021109">
    <property type="entry name" value="Peptidase_aspartic_dom_sf"/>
</dbReference>
<dbReference type="VEuPathDB" id="FungiDB:BD410DRAFT_694080"/>